<feature type="compositionally biased region" description="Polar residues" evidence="6">
    <location>
        <begin position="651"/>
        <end position="669"/>
    </location>
</feature>
<feature type="compositionally biased region" description="Polar residues" evidence="6">
    <location>
        <begin position="321"/>
        <end position="348"/>
    </location>
</feature>
<feature type="region of interest" description="Disordered" evidence="6">
    <location>
        <begin position="2335"/>
        <end position="2395"/>
    </location>
</feature>
<feature type="compositionally biased region" description="Polar residues" evidence="6">
    <location>
        <begin position="3653"/>
        <end position="3672"/>
    </location>
</feature>
<feature type="region of interest" description="Disordered" evidence="6">
    <location>
        <begin position="976"/>
        <end position="998"/>
    </location>
</feature>
<feature type="region of interest" description="Disordered" evidence="6">
    <location>
        <begin position="3300"/>
        <end position="3376"/>
    </location>
</feature>
<feature type="region of interest" description="Disordered" evidence="6">
    <location>
        <begin position="1314"/>
        <end position="1365"/>
    </location>
</feature>
<feature type="region of interest" description="Disordered" evidence="6">
    <location>
        <begin position="376"/>
        <end position="553"/>
    </location>
</feature>
<feature type="compositionally biased region" description="Low complexity" evidence="6">
    <location>
        <begin position="53"/>
        <end position="63"/>
    </location>
</feature>
<evidence type="ECO:0000256" key="3">
    <source>
        <dbReference type="ARBA" id="ARBA00022771"/>
    </source>
</evidence>
<feature type="region of interest" description="Disordered" evidence="6">
    <location>
        <begin position="763"/>
        <end position="797"/>
    </location>
</feature>
<evidence type="ECO:0000313" key="9">
    <source>
        <dbReference type="RefSeq" id="XP_005107862.1"/>
    </source>
</evidence>
<evidence type="ECO:0000256" key="5">
    <source>
        <dbReference type="PROSITE-ProRule" id="PRU00042"/>
    </source>
</evidence>
<evidence type="ECO:0000256" key="6">
    <source>
        <dbReference type="SAM" id="MobiDB-lite"/>
    </source>
</evidence>
<feature type="region of interest" description="Disordered" evidence="6">
    <location>
        <begin position="1077"/>
        <end position="1096"/>
    </location>
</feature>
<dbReference type="PROSITE" id="PS00028">
    <property type="entry name" value="ZINC_FINGER_C2H2_1"/>
    <property type="match status" value="1"/>
</dbReference>
<dbReference type="PANTHER" id="PTHR24403">
    <property type="entry name" value="ZINC FINGER PROTEIN"/>
    <property type="match status" value="1"/>
</dbReference>
<feature type="compositionally biased region" description="Polar residues" evidence="6">
    <location>
        <begin position="1427"/>
        <end position="1437"/>
    </location>
</feature>
<feature type="region of interest" description="Disordered" evidence="6">
    <location>
        <begin position="2034"/>
        <end position="2185"/>
    </location>
</feature>
<feature type="compositionally biased region" description="Polar residues" evidence="6">
    <location>
        <begin position="603"/>
        <end position="626"/>
    </location>
</feature>
<feature type="region of interest" description="Disordered" evidence="6">
    <location>
        <begin position="1421"/>
        <end position="1440"/>
    </location>
</feature>
<feature type="compositionally biased region" description="Low complexity" evidence="6">
    <location>
        <begin position="3366"/>
        <end position="3376"/>
    </location>
</feature>
<dbReference type="SMART" id="SM00355">
    <property type="entry name" value="ZnF_C2H2"/>
    <property type="match status" value="9"/>
</dbReference>
<feature type="compositionally biased region" description="Polar residues" evidence="6">
    <location>
        <begin position="155"/>
        <end position="177"/>
    </location>
</feature>
<feature type="compositionally biased region" description="Polar residues" evidence="6">
    <location>
        <begin position="2844"/>
        <end position="2858"/>
    </location>
</feature>
<accession>A0ABM0K3F6</accession>
<feature type="compositionally biased region" description="Low complexity" evidence="6">
    <location>
        <begin position="2943"/>
        <end position="2953"/>
    </location>
</feature>
<dbReference type="Proteomes" id="UP000694888">
    <property type="component" value="Unplaced"/>
</dbReference>
<keyword evidence="1" id="KW-0479">Metal-binding</keyword>
<dbReference type="InterPro" id="IPR050688">
    <property type="entry name" value="Zinc_finger/UBP_domain"/>
</dbReference>
<feature type="compositionally biased region" description="Low complexity" evidence="6">
    <location>
        <begin position="3301"/>
        <end position="3332"/>
    </location>
</feature>
<feature type="compositionally biased region" description="Low complexity" evidence="6">
    <location>
        <begin position="3514"/>
        <end position="3562"/>
    </location>
</feature>
<feature type="compositionally biased region" description="Acidic residues" evidence="6">
    <location>
        <begin position="927"/>
        <end position="940"/>
    </location>
</feature>
<feature type="region of interest" description="Disordered" evidence="6">
    <location>
        <begin position="2426"/>
        <end position="2498"/>
    </location>
</feature>
<keyword evidence="3 5" id="KW-0863">Zinc-finger</keyword>
<feature type="compositionally biased region" description="Polar residues" evidence="6">
    <location>
        <begin position="2426"/>
        <end position="2444"/>
    </location>
</feature>
<name>A0ABM0K3F6_APLCA</name>
<dbReference type="RefSeq" id="XP_005107862.1">
    <property type="nucleotide sequence ID" value="XM_005107805.3"/>
</dbReference>
<feature type="region of interest" description="Disordered" evidence="6">
    <location>
        <begin position="1896"/>
        <end position="1915"/>
    </location>
</feature>
<feature type="compositionally biased region" description="Basic and acidic residues" evidence="6">
    <location>
        <begin position="2887"/>
        <end position="2896"/>
    </location>
</feature>
<dbReference type="InterPro" id="IPR013087">
    <property type="entry name" value="Znf_C2H2_type"/>
</dbReference>
<proteinExistence type="predicted"/>
<feature type="compositionally biased region" description="Polar residues" evidence="6">
    <location>
        <begin position="1614"/>
        <end position="1626"/>
    </location>
</feature>
<feature type="compositionally biased region" description="Polar residues" evidence="6">
    <location>
        <begin position="251"/>
        <end position="279"/>
    </location>
</feature>
<evidence type="ECO:0000313" key="8">
    <source>
        <dbReference type="Proteomes" id="UP000694888"/>
    </source>
</evidence>
<feature type="compositionally biased region" description="Low complexity" evidence="6">
    <location>
        <begin position="2487"/>
        <end position="2498"/>
    </location>
</feature>
<feature type="region of interest" description="Disordered" evidence="6">
    <location>
        <begin position="1"/>
        <end position="102"/>
    </location>
</feature>
<dbReference type="Gene3D" id="3.30.160.60">
    <property type="entry name" value="Classic Zinc Finger"/>
    <property type="match status" value="3"/>
</dbReference>
<organism evidence="8 9">
    <name type="scientific">Aplysia californica</name>
    <name type="common">California sea hare</name>
    <dbReference type="NCBI Taxonomy" id="6500"/>
    <lineage>
        <taxon>Eukaryota</taxon>
        <taxon>Metazoa</taxon>
        <taxon>Spiralia</taxon>
        <taxon>Lophotrochozoa</taxon>
        <taxon>Mollusca</taxon>
        <taxon>Gastropoda</taxon>
        <taxon>Heterobranchia</taxon>
        <taxon>Euthyneura</taxon>
        <taxon>Tectipleura</taxon>
        <taxon>Aplysiida</taxon>
        <taxon>Aplysioidea</taxon>
        <taxon>Aplysiidae</taxon>
        <taxon>Aplysia</taxon>
    </lineage>
</organism>
<evidence type="ECO:0000256" key="2">
    <source>
        <dbReference type="ARBA" id="ARBA00022737"/>
    </source>
</evidence>
<feature type="compositionally biased region" description="Polar residues" evidence="6">
    <location>
        <begin position="1714"/>
        <end position="1723"/>
    </location>
</feature>
<feature type="compositionally biased region" description="Low complexity" evidence="6">
    <location>
        <begin position="3057"/>
        <end position="3105"/>
    </location>
</feature>
<feature type="region of interest" description="Disordered" evidence="6">
    <location>
        <begin position="1108"/>
        <end position="1131"/>
    </location>
</feature>
<feature type="compositionally biased region" description="Acidic residues" evidence="6">
    <location>
        <begin position="2136"/>
        <end position="2151"/>
    </location>
</feature>
<feature type="compositionally biased region" description="Polar residues" evidence="6">
    <location>
        <begin position="303"/>
        <end position="314"/>
    </location>
</feature>
<feature type="compositionally biased region" description="Basic and acidic residues" evidence="6">
    <location>
        <begin position="2448"/>
        <end position="2465"/>
    </location>
</feature>
<reference evidence="9" key="1">
    <citation type="submission" date="2025-08" db="UniProtKB">
        <authorList>
            <consortium name="RefSeq"/>
        </authorList>
    </citation>
    <scope>IDENTIFICATION</scope>
</reference>
<feature type="region of interest" description="Disordered" evidence="6">
    <location>
        <begin position="588"/>
        <end position="688"/>
    </location>
</feature>
<keyword evidence="4" id="KW-0862">Zinc</keyword>
<feature type="region of interest" description="Disordered" evidence="6">
    <location>
        <begin position="117"/>
        <end position="364"/>
    </location>
</feature>
<feature type="compositionally biased region" description="Polar residues" evidence="6">
    <location>
        <begin position="2821"/>
        <end position="2834"/>
    </location>
</feature>
<sequence length="3862" mass="408222">MAGSNSRPTGTRGRPTHRTRAKDAGQGSNLVTKKKNDLNQANVRSMSSKRKISVSSTNSSRSNSVDKRKRMSLRTEQSSSATSTSDSAPNQERSSVLAKGKTRAVALGRLRSSFPTANKKAAALRGRSWQTLQRTIRSKQSSQGTDALSHEMKRLQTTSGFWSSKASQRTNSPASQTSGGGTLDAGQTEASTADTPTPPKPKRIPVGKSTHKRTGPLSEVRRLETTRGFSYPGAMVLGPRVSSKTSRDVSPASNSSQDRITASGGRSTAQNSGPQNSSKTSRDASPASNSSQERMTAPRARSSAHSSGTRFGSKTSRDISPASNSSQERTTTVSRSASARQTGANASEMSEKSMSPAPGTISLGELRRLVTTEGFWSPSFGEHRGRSSRDLSPASTSSVERDRLGRSRSGGQDVREKGSVKDSAVSVSPVTPGSASRQTGKSNVSVQKSCKKQESELMDSSAAADITSPGPAVRRTRRKPEQDSELSNSTDVLVKEEVARSQGRKRKLPEASLSTSAKKSVVSESREEVQALQSSELGQAEPKGESSSRRGSTEIFISDLLGSSELKRLDTTPGFWAPTPDIGFVLSRSSARRSKDGRADAFVSSTPRTSKLSATSPTRKPQSSLLQHRKKKLQSLKAALQKTHAKRGKVTASQEQKTTALEPKSATSSQDDEPDTDGQGKKKRKKIYFGTKKRRGLKGVSPSMLKYLRREAKENPGTEVDQLVSNFYSKVNNKSRFVRLLNYVQSAKGKSSSQKVVSKAEIKRKIQDSTSRKSSTVRGIEKQPEPKGLRTRAAVKQEVEPVTSLEAKVEMSDSSKFSSQSAGEVSVSGAAANCGSSDGESRWRRVRGLREERGPSAEKASVNNNNNNDVKQVDGVHGAQALVDAPTVENSGERVESDMSCVEEGDVKKCAMESAVEHRKDLKDIEKEEAEESVPDDGECKEEVKKEEEGTSISKVPGCELTEETTVEHNLLHLDSGSGAVDAPLTEDGKSSSDSGQHISTLALPESLASAECSGQSVVTGTDSIVEPHTKVTDAVNTSPEDENSAVDEVDNVVVRAGATVAEDNKDDDGVVAKEVVASPEETQGGGPVADHKLSRPEEAAIPSDIAEVGAGSSSCSQLTGSDATAGGSENLSAANMMNDQRSTGTALTPQTDVDIGPTEGVELCSDQPMPEMTCQVPPGSAVVVSDVTDSVSSGPVRESDINSVAASSLPGEVDSAAGERETRGADNVVVGESGGCDGTQEKTVATDVSGIAHPHSAVGSRRFVVKGRKGRKFILNRKKPHAGDMKESNVGAGEKPPSTLLSRSHERLKSPLHRVRKRGRSGWQRGLMKKHSRVAKPVWRETRVSGGHTDSASLPETGKGTEVGLQDPVSSALVDSEADAVTGGITGSNVSDGGPELSEGHLESDKCEIASRGQSVVVAEEAGDGSASNAPLLTSECQEKNDSTTNLLLSSRDAGSDGVVDVPQLASEIEGEKNSHLSQLPQPDGGADLERSGPATLSGPSVSTDKGGGKKKKFMAMLKRLRTDANLANATLDEDTLNTRAKRGILPVQVNLQARRTRLRQDNTVRNVSSKLKRQMAGGLGKQLKIDIPTEADDGKKKRGRPRKLSGGPLPQLTPSGTLPASQELNYPPNTTPPTLSPQVSLDPATTKAELDFSGSLLERQEFEAVPEGVDEDYHLYLSGVSDDDTSTSPLKGTSVSPVKFPVTVAPPDLTAQDNVGGTSALSLKEPQTDGTHTSLPAAAQERGPVGVAGRRKMKGKRGQPPGLPMSEEDTFKRPRTARKSMKVIKDIYPLLSTHSSPSTSGRKFEFRKKSTRSPIEMLEMKRRQEEAIYDQEEERRLARLQLLRQKRNARLTFDEDASFEGEGSEGNLRPCAVVLSDFVKKLQLDAFETQPDHAADTYGVASPGSSVYEEDDDEDWCADLEDLQDEDEEEWSTTGTRESRPYIPRLKIKRVLKKGKEAKGKLRESGESARVPSHHEPIKLIIKTETSPGSESMGYSANVTTATVSSAQGFDLDKIARTGFESSYLEFLKGKQGGEKSKPVKKKRPLLLVQQPATGKEGAVKPGVDQQSTSGDSTHSPAISQTELTKSSSPSITAPELTAQLGPAPPVKLGLSTSHSVPVESTPLAADSHRSVADDEDEDILIVDLDETPTDTQGGAEPGTDRAKTDGETHTAVTVTRDDDKTASETCGAALTAGVDVVGPGPVLNVLQASDESESGLSGSSEVGRDKSRLPCPVRKTLSNDEMNLMQQSYAPGSEEPGAFSLDGKGIPAPVVGLSGEQASTEKDKGGKTVTQNTETDSQVSGKETRPGVVSTLPAPPVVSDLVISGADADASRCCEAGQDGGEKERDPGSTADTVGTQQSVTLLGDSGTMAAAEEKGEQDMSVPGSPAGQDGARVEVAVVSESATKSKDDRFSSLSTLTQSQTVCDVSSQNSMAVSKAQTVTEPDCLEREEAATSTANDDHSSGPEPKSPVSSGASHKRADTSESSKSPKASSLSPIGQTEWKLKHILLSDKQASGKYSCKRCGFSAGTKLTIESHIYSHIPGVQFRCAYCESEFSSMAATSTHLKNTHLVKEAKFHISRHIDEKNFYEKEEGSPARTPAAPQVSASPTGEAQSPPVYISVVVSGNVGRGGRSASSRRFVCTHCGFSTNVRDDAEHHVSDLHSSQSLYACILCDENVFYSEPDIKQHSATVHPTRTRPYRRLPDFYDAERLHKKEEAANAEDSPENILGRVSSMLHREDSDLEAASIDHRQKAKDYLYLQEGWKEKRSAEADSTTAVDYTEEAVDNDVDDPAADDAALRQGEETWTGRVERVGGGNEVSSRNVPSTNSSELSPSLPAETGSLKHSSSGDISSTATARGQAEEEPLAEQATVVSGGLTAGSSGDGDQDKSAESRPEGMAGDEPISQTSVPSSQPSGETPPAPGSDTRVAASSETDKPPALDAAEPMEATAPPEAGPSDGDSSGLKIVEVVSLSGQQDSPFHCERSTAAVSQAEALWSSPQTSVSGSVSVTASAGSPSCDPTLSTQATTGTMSPLPSQHSTALGPSGDASKPPQPSSTPTTTTTSSITMSSACASSSLTTTTTSAEAPTSSSSSSSTETPQPSSSGGRLPLSYKCSACKVHTPYLLMMVKHLKAKHPLIDCFACPYCKKALCFSSQKQLRIHIKNHHPDKLSRNEISLSDEAKKLVEAMVLPSSPECVRVGNRLVLEEDIHTCTYCHLKMTSLASVYEHLNDQHSDLFEFVCPVCQSFKHKVLAEIATHCSSAHQTSLDTDKVHVSVPKNLFSVLTCISRNGKYIEKTLEASSSSSSSSQDTSSDTASKPPPASSLDLSSTSKSKETTDVQKESTEQQKVAEASSPAVQQTAVEMSASKTTTTSAVTPPVACTGAPVPLISLISRTPLIAIPLTTVGTSVSTRPVIAFSSALFDTSSMPGPPPAALAAPAPPLGLVHSAGAPAAASFLSPRQLLASSTITKPQSLRPAPSLHPKPPHQSQTHGAGSGAGSVRNLPVLNVPTIRPRPSSSSPARSSEARSYTSSPASSSPSPLAHSFLQPPATSTTTATSATADSLPDVEPNPDAFKIFNLRPMAPAAPSASPSPSAPAMFAGGQASSTPTVFPPVSGSSLPGGYLPGHMAGLPPGIVIPPNLLPQGFSYPQVPASSPGTLPTTSSKSRQPTTSRRHGEPAASTNPSQAHSKRAATTALLLKQQREELYQLKQQQLSRHALELQRQRLLSSQLKQQQPQHPSPMVHPAFPRPHLLPHPVATLQARPGLSIPFPIPHSSPSSPAASHSPLSASPESHSVAPPPSVGLAQAGQVGARPAKGVHKRSSSLYQCPYCPSGVRLKAIEVPSHIQQQHPGQPVLFKKVV</sequence>
<feature type="compositionally biased region" description="Low complexity" evidence="6">
    <location>
        <begin position="3768"/>
        <end position="3796"/>
    </location>
</feature>
<feature type="domain" description="C2H2-type" evidence="7">
    <location>
        <begin position="2548"/>
        <end position="2576"/>
    </location>
</feature>
<feature type="compositionally biased region" description="Polar residues" evidence="6">
    <location>
        <begin position="2905"/>
        <end position="2917"/>
    </location>
</feature>
<feature type="region of interest" description="Disordered" evidence="6">
    <location>
        <begin position="3472"/>
        <end position="3570"/>
    </location>
</feature>
<feature type="compositionally biased region" description="Polar residues" evidence="6">
    <location>
        <begin position="2242"/>
        <end position="2253"/>
    </location>
</feature>
<dbReference type="PROSITE" id="PS50157">
    <property type="entry name" value="ZINC_FINGER_C2H2_2"/>
    <property type="match status" value="1"/>
</dbReference>
<feature type="region of interest" description="Disordered" evidence="6">
    <location>
        <begin position="2590"/>
        <end position="2615"/>
    </location>
</feature>
<feature type="compositionally biased region" description="Polar residues" evidence="6">
    <location>
        <begin position="128"/>
        <end position="146"/>
    </location>
</feature>
<gene>
    <name evidence="9" type="primary">LOC101847686</name>
</gene>
<feature type="compositionally biased region" description="Polar residues" evidence="6">
    <location>
        <begin position="1112"/>
        <end position="1131"/>
    </location>
</feature>
<feature type="region of interest" description="Disordered" evidence="6">
    <location>
        <begin position="1574"/>
        <end position="1643"/>
    </location>
</feature>
<feature type="compositionally biased region" description="Polar residues" evidence="6">
    <location>
        <begin position="2353"/>
        <end position="2364"/>
    </location>
</feature>
<feature type="compositionally biased region" description="Polar residues" evidence="6">
    <location>
        <begin position="425"/>
        <end position="448"/>
    </location>
</feature>
<feature type="region of interest" description="Disordered" evidence="6">
    <location>
        <begin position="826"/>
        <end position="845"/>
    </location>
</feature>
<feature type="compositionally biased region" description="Basic residues" evidence="6">
    <location>
        <begin position="200"/>
        <end position="214"/>
    </location>
</feature>
<dbReference type="PANTHER" id="PTHR24403:SF67">
    <property type="entry name" value="FI01116P-RELATED"/>
    <property type="match status" value="1"/>
</dbReference>
<feature type="region of interest" description="Disordered" evidence="6">
    <location>
        <begin position="921"/>
        <end position="960"/>
    </location>
</feature>
<feature type="region of interest" description="Disordered" evidence="6">
    <location>
        <begin position="3648"/>
        <end position="3693"/>
    </location>
</feature>
<keyword evidence="2" id="KW-0677">Repeat</keyword>
<keyword evidence="8" id="KW-1185">Reference proteome</keyword>
<feature type="region of interest" description="Disordered" evidence="6">
    <location>
        <begin position="1383"/>
        <end position="1404"/>
    </location>
</feature>
<feature type="compositionally biased region" description="Low complexity" evidence="6">
    <location>
        <begin position="2998"/>
        <end position="3018"/>
    </location>
</feature>
<feature type="compositionally biased region" description="Basic and acidic residues" evidence="6">
    <location>
        <begin position="3333"/>
        <end position="3346"/>
    </location>
</feature>
<evidence type="ECO:0000259" key="7">
    <source>
        <dbReference type="PROSITE" id="PS50157"/>
    </source>
</evidence>
<feature type="compositionally biased region" description="Basic and acidic residues" evidence="6">
    <location>
        <begin position="779"/>
        <end position="788"/>
    </location>
</feature>
<feature type="compositionally biased region" description="Low complexity" evidence="6">
    <location>
        <begin position="3585"/>
        <end position="3599"/>
    </location>
</feature>
<feature type="region of interest" description="Disordered" evidence="6">
    <location>
        <begin position="1714"/>
        <end position="1771"/>
    </location>
</feature>
<evidence type="ECO:0000256" key="4">
    <source>
        <dbReference type="ARBA" id="ARBA00022833"/>
    </source>
</evidence>
<feature type="region of interest" description="Disordered" evidence="6">
    <location>
        <begin position="1471"/>
        <end position="1512"/>
    </location>
</feature>
<feature type="compositionally biased region" description="Basic and acidic residues" evidence="6">
    <location>
        <begin position="2161"/>
        <end position="2171"/>
    </location>
</feature>
<feature type="compositionally biased region" description="Low complexity" evidence="6">
    <location>
        <begin position="78"/>
        <end position="88"/>
    </location>
</feature>
<feature type="region of interest" description="Disordered" evidence="6">
    <location>
        <begin position="2769"/>
        <end position="3108"/>
    </location>
</feature>
<feature type="region of interest" description="Disordered" evidence="6">
    <location>
        <begin position="2208"/>
        <end position="2318"/>
    </location>
</feature>
<feature type="compositionally biased region" description="Acidic residues" evidence="6">
    <location>
        <begin position="2781"/>
        <end position="2795"/>
    </location>
</feature>
<feature type="region of interest" description="Disordered" evidence="6">
    <location>
        <begin position="1282"/>
        <end position="1301"/>
    </location>
</feature>
<feature type="region of interest" description="Disordered" evidence="6">
    <location>
        <begin position="3585"/>
        <end position="3614"/>
    </location>
</feature>
<feature type="compositionally biased region" description="Polar residues" evidence="6">
    <location>
        <begin position="2291"/>
        <end position="2304"/>
    </location>
</feature>
<protein>
    <submittedName>
        <fullName evidence="9">Serine-rich adhesin for platelets</fullName>
    </submittedName>
</protein>
<evidence type="ECO:0000256" key="1">
    <source>
        <dbReference type="ARBA" id="ARBA00022723"/>
    </source>
</evidence>
<feature type="compositionally biased region" description="Polar residues" evidence="6">
    <location>
        <begin position="3019"/>
        <end position="3043"/>
    </location>
</feature>
<feature type="region of interest" description="Disordered" evidence="6">
    <location>
        <begin position="3765"/>
        <end position="3819"/>
    </location>
</feature>
<feature type="compositionally biased region" description="Basic and acidic residues" evidence="6">
    <location>
        <begin position="542"/>
        <end position="552"/>
    </location>
</feature>
<dbReference type="GeneID" id="101847686"/>
<feature type="compositionally biased region" description="Polar residues" evidence="6">
    <location>
        <begin position="2067"/>
        <end position="2094"/>
    </location>
</feature>